<dbReference type="InterPro" id="IPR017871">
    <property type="entry name" value="ABC_transporter-like_CS"/>
</dbReference>
<dbReference type="GO" id="GO:0005524">
    <property type="term" value="F:ATP binding"/>
    <property type="evidence" value="ECO:0007669"/>
    <property type="project" value="InterPro"/>
</dbReference>
<keyword evidence="4" id="KW-1133">Transmembrane helix</keyword>
<dbReference type="PROSITE" id="PS00211">
    <property type="entry name" value="ABC_TRANSPORTER_1"/>
    <property type="match status" value="1"/>
</dbReference>
<evidence type="ECO:0000256" key="3">
    <source>
        <dbReference type="ARBA" id="ARBA00022692"/>
    </source>
</evidence>
<dbReference type="AlphaFoldDB" id="A0A7S4N6W4"/>
<organism evidence="7">
    <name type="scientific">Paramoeba aestuarina</name>
    <dbReference type="NCBI Taxonomy" id="180227"/>
    <lineage>
        <taxon>Eukaryota</taxon>
        <taxon>Amoebozoa</taxon>
        <taxon>Discosea</taxon>
        <taxon>Flabellinia</taxon>
        <taxon>Dactylopodida</taxon>
        <taxon>Paramoebidae</taxon>
        <taxon>Paramoeba</taxon>
    </lineage>
</organism>
<dbReference type="SUPFAM" id="SSF52540">
    <property type="entry name" value="P-loop containing nucleoside triphosphate hydrolases"/>
    <property type="match status" value="1"/>
</dbReference>
<dbReference type="PANTHER" id="PTHR11384">
    <property type="entry name" value="ATP-BINDING CASSETTE, SUB-FAMILY D MEMBER"/>
    <property type="match status" value="1"/>
</dbReference>
<protein>
    <recommendedName>
        <fullName evidence="6">ABC transporter domain-containing protein</fullName>
    </recommendedName>
</protein>
<dbReference type="InterPro" id="IPR050835">
    <property type="entry name" value="ABC_transporter_sub-D"/>
</dbReference>
<evidence type="ECO:0000259" key="6">
    <source>
        <dbReference type="PROSITE" id="PS50893"/>
    </source>
</evidence>
<dbReference type="GO" id="GO:0005778">
    <property type="term" value="C:peroxisomal membrane"/>
    <property type="evidence" value="ECO:0007669"/>
    <property type="project" value="TreeGrafter"/>
</dbReference>
<dbReference type="EMBL" id="HBKR01001996">
    <property type="protein sequence ID" value="CAE2268467.1"/>
    <property type="molecule type" value="Transcribed_RNA"/>
</dbReference>
<accession>A0A7S4N6W4</accession>
<evidence type="ECO:0000256" key="5">
    <source>
        <dbReference type="ARBA" id="ARBA00023136"/>
    </source>
</evidence>
<dbReference type="PANTHER" id="PTHR11384:SF56">
    <property type="entry name" value="ABC TRANSPORTER D FAMILY MEMBER 1"/>
    <property type="match status" value="1"/>
</dbReference>
<dbReference type="InterPro" id="IPR003439">
    <property type="entry name" value="ABC_transporter-like_ATP-bd"/>
</dbReference>
<dbReference type="Pfam" id="PF00005">
    <property type="entry name" value="ABC_tran"/>
    <property type="match status" value="1"/>
</dbReference>
<reference evidence="7" key="1">
    <citation type="submission" date="2021-01" db="EMBL/GenBank/DDBJ databases">
        <authorList>
            <person name="Corre E."/>
            <person name="Pelletier E."/>
            <person name="Niang G."/>
            <person name="Scheremetjew M."/>
            <person name="Finn R."/>
            <person name="Kale V."/>
            <person name="Holt S."/>
            <person name="Cochrane G."/>
            <person name="Meng A."/>
            <person name="Brown T."/>
            <person name="Cohen L."/>
        </authorList>
    </citation>
    <scope>NUCLEOTIDE SEQUENCE</scope>
    <source>
        <strain evidence="7">SoJaBio B1-5/56/2</strain>
    </source>
</reference>
<evidence type="ECO:0000256" key="1">
    <source>
        <dbReference type="ARBA" id="ARBA00008575"/>
    </source>
</evidence>
<keyword evidence="2" id="KW-0813">Transport</keyword>
<evidence type="ECO:0000256" key="4">
    <source>
        <dbReference type="ARBA" id="ARBA00022989"/>
    </source>
</evidence>
<dbReference type="GO" id="GO:0007031">
    <property type="term" value="P:peroxisome organization"/>
    <property type="evidence" value="ECO:0007669"/>
    <property type="project" value="TreeGrafter"/>
</dbReference>
<comment type="similarity">
    <text evidence="1">Belongs to the ABC transporter superfamily. ABCD family. Peroxisomal fatty acyl CoA transporter (TC 3.A.1.203) subfamily.</text>
</comment>
<dbReference type="PROSITE" id="PS50893">
    <property type="entry name" value="ABC_TRANSPORTER_2"/>
    <property type="match status" value="1"/>
</dbReference>
<evidence type="ECO:0000256" key="2">
    <source>
        <dbReference type="ARBA" id="ARBA00022448"/>
    </source>
</evidence>
<proteinExistence type="inferred from homology"/>
<feature type="domain" description="ABC transporter" evidence="6">
    <location>
        <begin position="26"/>
        <end position="241"/>
    </location>
</feature>
<dbReference type="GO" id="GO:0006635">
    <property type="term" value="P:fatty acid beta-oxidation"/>
    <property type="evidence" value="ECO:0007669"/>
    <property type="project" value="TreeGrafter"/>
</dbReference>
<dbReference type="Gene3D" id="3.40.50.300">
    <property type="entry name" value="P-loop containing nucleotide triphosphate hydrolases"/>
    <property type="match status" value="1"/>
</dbReference>
<dbReference type="GO" id="GO:0042760">
    <property type="term" value="P:very long-chain fatty acid catabolic process"/>
    <property type="evidence" value="ECO:0007669"/>
    <property type="project" value="TreeGrafter"/>
</dbReference>
<sequence>MDTMDDLLTHNKQDNKTKIEEQSKAFSLKNVDLVTPTGTCLASAITVEVVKGEGLIVTGPVGAGKTSFFRILAGLWPIHTPGGSLSKPPQGEFVLVPQKAYCVDGSLCDQVTYPHHLEMPRSKEDEERIIECLDAVGIKYLIERQKNGLDETSSRWDSTLSLGEQQRIQLSRLLFHLPLFGVLDESTDAVSQDVEKNLYKTLTDRGITIITISKRLSLPEYHSQRLSLGVSNSSGWTLEPVEK</sequence>
<name>A0A7S4N6W4_9EUKA</name>
<dbReference type="GO" id="GO:0005324">
    <property type="term" value="F:long-chain fatty acid transmembrane transporter activity"/>
    <property type="evidence" value="ECO:0007669"/>
    <property type="project" value="TreeGrafter"/>
</dbReference>
<dbReference type="InterPro" id="IPR027417">
    <property type="entry name" value="P-loop_NTPase"/>
</dbReference>
<evidence type="ECO:0000313" key="7">
    <source>
        <dbReference type="EMBL" id="CAE2268467.1"/>
    </source>
</evidence>
<keyword evidence="5" id="KW-0472">Membrane</keyword>
<dbReference type="GO" id="GO:0042626">
    <property type="term" value="F:ATPase-coupled transmembrane transporter activity"/>
    <property type="evidence" value="ECO:0007669"/>
    <property type="project" value="TreeGrafter"/>
</dbReference>
<keyword evidence="3" id="KW-0812">Transmembrane</keyword>
<dbReference type="GO" id="GO:0015910">
    <property type="term" value="P:long-chain fatty acid import into peroxisome"/>
    <property type="evidence" value="ECO:0007669"/>
    <property type="project" value="TreeGrafter"/>
</dbReference>
<dbReference type="GO" id="GO:0016887">
    <property type="term" value="F:ATP hydrolysis activity"/>
    <property type="evidence" value="ECO:0007669"/>
    <property type="project" value="InterPro"/>
</dbReference>
<gene>
    <name evidence="7" type="ORF">NAES01612_LOCUS1287</name>
</gene>